<keyword evidence="2" id="KW-1185">Reference proteome</keyword>
<evidence type="ECO:0000313" key="1">
    <source>
        <dbReference type="EMBL" id="WYJ85839.1"/>
    </source>
</evidence>
<protein>
    <submittedName>
        <fullName evidence="1">Uncharacterized protein</fullName>
    </submittedName>
</protein>
<gene>
    <name evidence="1" type="ORF">A5866_000916</name>
</gene>
<evidence type="ECO:0000313" key="2">
    <source>
        <dbReference type="Proteomes" id="UP000195080"/>
    </source>
</evidence>
<proteinExistence type="predicted"/>
<name>A0ABZ2T375_9ENTE</name>
<dbReference type="Proteomes" id="UP000195080">
    <property type="component" value="Chromosome"/>
</dbReference>
<dbReference type="EMBL" id="CP147248">
    <property type="protein sequence ID" value="WYJ85839.1"/>
    <property type="molecule type" value="Genomic_DNA"/>
</dbReference>
<accession>A0ABZ2T375</accession>
<organism evidence="1 2">
    <name type="scientific">Candidatus Enterococcus lemimoniae</name>
    <dbReference type="NCBI Taxonomy" id="1834167"/>
    <lineage>
        <taxon>Bacteria</taxon>
        <taxon>Bacillati</taxon>
        <taxon>Bacillota</taxon>
        <taxon>Bacilli</taxon>
        <taxon>Lactobacillales</taxon>
        <taxon>Enterococcaceae</taxon>
        <taxon>Enterococcus</taxon>
    </lineage>
</organism>
<reference evidence="2" key="1">
    <citation type="submission" date="2017-05" db="EMBL/GenBank/DDBJ databases">
        <title>The Genome Sequence of EEnterococcus faecalis 9F2_4866.</title>
        <authorList>
            <consortium name="The Broad Institute Genomics Platform"/>
            <consortium name="The Broad Institute Genomic Center for Infectious Diseases"/>
            <person name="Earl A."/>
            <person name="Manson A."/>
            <person name="Schwartman J."/>
            <person name="Gilmore M."/>
            <person name="Abouelleil A."/>
            <person name="Cao P."/>
            <person name="Chapman S."/>
            <person name="Cusick C."/>
            <person name="Shea T."/>
            <person name="Young S."/>
            <person name="Neafsey D."/>
            <person name="Nusbaum C."/>
            <person name="Birren B."/>
        </authorList>
    </citation>
    <scope>NUCLEOTIDE SEQUENCE [LARGE SCALE GENOMIC DNA]</scope>
    <source>
        <strain evidence="2">12C11_DIV0727</strain>
    </source>
</reference>
<sequence length="40" mass="4621">MNTSDWLSLLKPLLENKAICLVVEIMFLNYLYKISSFGLV</sequence>
<dbReference type="RefSeq" id="WP_254907543.1">
    <property type="nucleotide sequence ID" value="NZ_CP147248.1"/>
</dbReference>
<reference evidence="1 2" key="2">
    <citation type="submission" date="2024-03" db="EMBL/GenBank/DDBJ databases">
        <title>The Genome Sequence of Enterococcus sp. DIV0727d.</title>
        <authorList>
            <consortium name="The Broad Institute Genomics Platform"/>
            <consortium name="The Broad Institute Microbial Omics Core"/>
            <consortium name="The Broad Institute Genomic Center for Infectious Diseases"/>
            <person name="Earl A."/>
            <person name="Manson A."/>
            <person name="Gilmore M."/>
            <person name="Schwartman J."/>
            <person name="Shea T."/>
            <person name="Abouelleil A."/>
            <person name="Cao P."/>
            <person name="Chapman S."/>
            <person name="Cusick C."/>
            <person name="Young S."/>
            <person name="Neafsey D."/>
            <person name="Nusbaum C."/>
            <person name="Birren B."/>
        </authorList>
    </citation>
    <scope>NUCLEOTIDE SEQUENCE [LARGE SCALE GENOMIC DNA]</scope>
    <source>
        <strain evidence="1 2">12C11_DIV0727</strain>
    </source>
</reference>